<evidence type="ECO:0000313" key="3">
    <source>
        <dbReference type="Proteomes" id="UP000316798"/>
    </source>
</evidence>
<accession>A0A515DBE1</accession>
<feature type="region of interest" description="Disordered" evidence="1">
    <location>
        <begin position="75"/>
        <end position="113"/>
    </location>
</feature>
<dbReference type="AlphaFoldDB" id="A0A515DBE1"/>
<dbReference type="Proteomes" id="UP000316798">
    <property type="component" value="Chromosome"/>
</dbReference>
<keyword evidence="3" id="KW-1185">Reference proteome</keyword>
<evidence type="ECO:0000256" key="1">
    <source>
        <dbReference type="SAM" id="MobiDB-lite"/>
    </source>
</evidence>
<protein>
    <submittedName>
        <fullName evidence="2">Uncharacterized protein</fullName>
    </submittedName>
</protein>
<reference evidence="2 3" key="1">
    <citation type="submission" date="2019-01" db="EMBL/GenBank/DDBJ databases">
        <title>Genomic insights into a novel species Rhodoferax sp.</title>
        <authorList>
            <person name="Jin L."/>
        </authorList>
    </citation>
    <scope>NUCLEOTIDE SEQUENCE [LARGE SCALE GENOMIC DNA]</scope>
    <source>
        <strain evidence="2 3">CHu59-6-5</strain>
    </source>
</reference>
<dbReference type="KEGG" id="rhf:EUB48_11030"/>
<feature type="compositionally biased region" description="Pro residues" evidence="1">
    <location>
        <begin position="88"/>
        <end position="99"/>
    </location>
</feature>
<organism evidence="2 3">
    <name type="scientific">Rhodoferax sediminis</name>
    <dbReference type="NCBI Taxonomy" id="2509614"/>
    <lineage>
        <taxon>Bacteria</taxon>
        <taxon>Pseudomonadati</taxon>
        <taxon>Pseudomonadota</taxon>
        <taxon>Betaproteobacteria</taxon>
        <taxon>Burkholderiales</taxon>
        <taxon>Comamonadaceae</taxon>
        <taxon>Rhodoferax</taxon>
    </lineage>
</organism>
<gene>
    <name evidence="2" type="ORF">EUB48_11030</name>
</gene>
<sequence>MPAKGWLEAYPAALSRIEALWPSIQVLDVIEASIFRRPGTSDAEGEPFDPEAYRELLLLFSIAREVAVSTGADKHLEAPRATAMLPDTMPPLTPPPPSPRLGLDIDLSDPSGP</sequence>
<evidence type="ECO:0000313" key="2">
    <source>
        <dbReference type="EMBL" id="QDL37743.1"/>
    </source>
</evidence>
<name>A0A515DBE1_9BURK</name>
<dbReference type="OrthoDB" id="9180424at2"/>
<dbReference type="EMBL" id="CP035503">
    <property type="protein sequence ID" value="QDL37743.1"/>
    <property type="molecule type" value="Genomic_DNA"/>
</dbReference>
<proteinExistence type="predicted"/>
<dbReference type="RefSeq" id="WP_142819111.1">
    <property type="nucleotide sequence ID" value="NZ_CP035503.1"/>
</dbReference>